<comment type="caution">
    <text evidence="5">The sequence shown here is derived from an EMBL/GenBank/DDBJ whole genome shotgun (WGS) entry which is preliminary data.</text>
</comment>
<gene>
    <name evidence="5" type="ORF">GCM10023116_31780</name>
</gene>
<dbReference type="InterPro" id="IPR002698">
    <property type="entry name" value="FTHF_cligase"/>
</dbReference>
<dbReference type="PANTHER" id="PTHR23407:SF1">
    <property type="entry name" value="5-FORMYLTETRAHYDROFOLATE CYCLO-LIGASE"/>
    <property type="match status" value="1"/>
</dbReference>
<accession>A0ABP8V484</accession>
<sequence>MTPQQQLLQKKQLRQILRERRRRLSVSEQHHASHRLKKILCRQHCYLKSERIALYLTNDGEIDPKEITQRAWQQGKQCFLPVLNPLKPGWLQFLPWTPTTRMKKNRFGIPEPDARFYQPVPVWSLDLVLLPLTGFDRKSHRMGMGGGFYDRTFTFINTPGCIRAPQLIGLAHECQRVDHLPINSWDIPLSGIASDRQFYTTR</sequence>
<evidence type="ECO:0000256" key="2">
    <source>
        <dbReference type="ARBA" id="ARBA00022741"/>
    </source>
</evidence>
<evidence type="ECO:0000256" key="4">
    <source>
        <dbReference type="RuleBase" id="RU361279"/>
    </source>
</evidence>
<reference evidence="6" key="1">
    <citation type="journal article" date="2019" name="Int. J. Syst. Evol. Microbiol.">
        <title>The Global Catalogue of Microorganisms (GCM) 10K type strain sequencing project: providing services to taxonomists for standard genome sequencing and annotation.</title>
        <authorList>
            <consortium name="The Broad Institute Genomics Platform"/>
            <consortium name="The Broad Institute Genome Sequencing Center for Infectious Disease"/>
            <person name="Wu L."/>
            <person name="Ma J."/>
        </authorList>
    </citation>
    <scope>NUCLEOTIDE SEQUENCE [LARGE SCALE GENOMIC DNA]</scope>
    <source>
        <strain evidence="6">JCM 17805</strain>
    </source>
</reference>
<dbReference type="PANTHER" id="PTHR23407">
    <property type="entry name" value="ATPASE INHIBITOR/5-FORMYLTETRAHYDROFOLATE CYCLO-LIGASE"/>
    <property type="match status" value="1"/>
</dbReference>
<dbReference type="Proteomes" id="UP001500604">
    <property type="component" value="Unassembled WGS sequence"/>
</dbReference>
<dbReference type="EC" id="6.3.3.2" evidence="4"/>
<protein>
    <recommendedName>
        <fullName evidence="4">5-formyltetrahydrofolate cyclo-ligase</fullName>
        <ecNumber evidence="4">6.3.3.2</ecNumber>
    </recommendedName>
</protein>
<evidence type="ECO:0000256" key="1">
    <source>
        <dbReference type="ARBA" id="ARBA00010638"/>
    </source>
</evidence>
<evidence type="ECO:0000313" key="5">
    <source>
        <dbReference type="EMBL" id="GAA4650895.1"/>
    </source>
</evidence>
<keyword evidence="2 4" id="KW-0547">Nucleotide-binding</keyword>
<dbReference type="EMBL" id="BAABFL010000426">
    <property type="protein sequence ID" value="GAA4650895.1"/>
    <property type="molecule type" value="Genomic_DNA"/>
</dbReference>
<dbReference type="SUPFAM" id="SSF100950">
    <property type="entry name" value="NagB/RpiA/CoA transferase-like"/>
    <property type="match status" value="1"/>
</dbReference>
<dbReference type="InterPro" id="IPR037171">
    <property type="entry name" value="NagB/RpiA_transferase-like"/>
</dbReference>
<keyword evidence="3 4" id="KW-0067">ATP-binding</keyword>
<evidence type="ECO:0000313" key="6">
    <source>
        <dbReference type="Proteomes" id="UP001500604"/>
    </source>
</evidence>
<comment type="catalytic activity">
    <reaction evidence="4">
        <text>(6S)-5-formyl-5,6,7,8-tetrahydrofolate + ATP = (6R)-5,10-methenyltetrahydrofolate + ADP + phosphate</text>
        <dbReference type="Rhea" id="RHEA:10488"/>
        <dbReference type="ChEBI" id="CHEBI:30616"/>
        <dbReference type="ChEBI" id="CHEBI:43474"/>
        <dbReference type="ChEBI" id="CHEBI:57455"/>
        <dbReference type="ChEBI" id="CHEBI:57457"/>
        <dbReference type="ChEBI" id="CHEBI:456216"/>
        <dbReference type="EC" id="6.3.3.2"/>
    </reaction>
</comment>
<proteinExistence type="inferred from homology"/>
<name>A0ABP8V484_9GAMM</name>
<comment type="cofactor">
    <cofactor evidence="4">
        <name>Mg(2+)</name>
        <dbReference type="ChEBI" id="CHEBI:18420"/>
    </cofactor>
</comment>
<dbReference type="RefSeq" id="WP_345197162.1">
    <property type="nucleotide sequence ID" value="NZ_BAABFL010000426.1"/>
</dbReference>
<keyword evidence="4" id="KW-0460">Magnesium</keyword>
<dbReference type="PIRSF" id="PIRSF006806">
    <property type="entry name" value="FTHF_cligase"/>
    <property type="match status" value="1"/>
</dbReference>
<keyword evidence="4" id="KW-0479">Metal-binding</keyword>
<dbReference type="NCBIfam" id="TIGR02727">
    <property type="entry name" value="MTHFS_bact"/>
    <property type="match status" value="1"/>
</dbReference>
<evidence type="ECO:0000256" key="3">
    <source>
        <dbReference type="ARBA" id="ARBA00022840"/>
    </source>
</evidence>
<dbReference type="Gene3D" id="3.40.50.10420">
    <property type="entry name" value="NagB/RpiA/CoA transferase-like"/>
    <property type="match status" value="1"/>
</dbReference>
<organism evidence="5 6">
    <name type="scientific">Kistimonas scapharcae</name>
    <dbReference type="NCBI Taxonomy" id="1036133"/>
    <lineage>
        <taxon>Bacteria</taxon>
        <taxon>Pseudomonadati</taxon>
        <taxon>Pseudomonadota</taxon>
        <taxon>Gammaproteobacteria</taxon>
        <taxon>Oceanospirillales</taxon>
        <taxon>Endozoicomonadaceae</taxon>
        <taxon>Kistimonas</taxon>
    </lineage>
</organism>
<dbReference type="Pfam" id="PF01812">
    <property type="entry name" value="5-FTHF_cyc-lig"/>
    <property type="match status" value="1"/>
</dbReference>
<comment type="similarity">
    <text evidence="1 4">Belongs to the 5-formyltetrahydrofolate cyclo-ligase family.</text>
</comment>
<keyword evidence="6" id="KW-1185">Reference proteome</keyword>
<dbReference type="InterPro" id="IPR024185">
    <property type="entry name" value="FTHF_cligase-like_sf"/>
</dbReference>